<feature type="compositionally biased region" description="Low complexity" evidence="8">
    <location>
        <begin position="1062"/>
        <end position="1085"/>
    </location>
</feature>
<dbReference type="PROSITE" id="PS50071">
    <property type="entry name" value="HOMEOBOX_2"/>
    <property type="match status" value="1"/>
</dbReference>
<evidence type="ECO:0000256" key="5">
    <source>
        <dbReference type="ARBA" id="ARBA00023242"/>
    </source>
</evidence>
<dbReference type="PROSITE" id="PS00027">
    <property type="entry name" value="HOMEOBOX_1"/>
    <property type="match status" value="1"/>
</dbReference>
<dbReference type="SUPFAM" id="SSF48371">
    <property type="entry name" value="ARM repeat"/>
    <property type="match status" value="1"/>
</dbReference>
<dbReference type="PANTHER" id="PTHR45874">
    <property type="entry name" value="HOMEOBOX PROTEIN ABDOMINAL-B"/>
    <property type="match status" value="1"/>
</dbReference>
<feature type="region of interest" description="Disordered" evidence="8">
    <location>
        <begin position="1052"/>
        <end position="1085"/>
    </location>
</feature>
<reference evidence="10" key="1">
    <citation type="submission" date="2022-06" db="EMBL/GenBank/DDBJ databases">
        <authorList>
            <person name="Berger JAMES D."/>
            <person name="Berger JAMES D."/>
        </authorList>
    </citation>
    <scope>NUCLEOTIDE SEQUENCE [LARGE SCALE GENOMIC DNA]</scope>
</reference>
<feature type="domain" description="Homeobox" evidence="9">
    <location>
        <begin position="709"/>
        <end position="769"/>
    </location>
</feature>
<dbReference type="Gene3D" id="1.10.10.60">
    <property type="entry name" value="Homeodomain-like"/>
    <property type="match status" value="1"/>
</dbReference>
<dbReference type="CDD" id="cd00086">
    <property type="entry name" value="homeodomain"/>
    <property type="match status" value="1"/>
</dbReference>
<feature type="compositionally biased region" description="Polar residues" evidence="8">
    <location>
        <begin position="776"/>
        <end position="788"/>
    </location>
</feature>
<feature type="compositionally biased region" description="Polar residues" evidence="8">
    <location>
        <begin position="1052"/>
        <end position="1061"/>
    </location>
</feature>
<dbReference type="WBParaSite" id="TREG1_104770.1">
    <property type="protein sequence ID" value="TREG1_104770.1"/>
    <property type="gene ID" value="TREG1_104770"/>
</dbReference>
<keyword evidence="10" id="KW-1185">Reference proteome</keyword>
<comment type="subcellular location">
    <subcellularLocation>
        <location evidence="1 6 7">Nucleus</location>
    </subcellularLocation>
</comment>
<dbReference type="GO" id="GO:0005634">
    <property type="term" value="C:nucleus"/>
    <property type="evidence" value="ECO:0007669"/>
    <property type="project" value="UniProtKB-SubCell"/>
</dbReference>
<feature type="region of interest" description="Disordered" evidence="8">
    <location>
        <begin position="221"/>
        <end position="276"/>
    </location>
</feature>
<sequence length="1453" mass="162027">MELGTIGPITLDSTTNCTDLHRGQNNYQSSTLMQRANLNTCNMNPTVCDYYNHSVTQHLDVIHMDTDNNNTIIATINTTTNNNNKMKYNQYTSISVPSTNTCTLNNKYSNDLSNLTKPLSNPLLSNDRLTELITNRHQEDSSTGIMSVNCSNDKALIMKHSSKSTDQYDQCSLINKSFFNDYNNLTNFTGVNPLTTKGTTTGTATATAAATSVATTTSGTTPITSVHSMNNAPTIPVSSSSSSQPTTTTLSNVTQQSFVKEISRTPSPSTLTDKKHYQSSEMEYAKFSNVLSDNHAEKSSKSNENNNNGDNNENSSKCEQELYTQSNLNQSMHRKSLLPPMLPSGVASSISSSCVSSSCSSSRSSSSSSPLYRLNQLISTSEPSCYMRDVYTHRLMSIPVSTTSTVTTGISGGNNGEVGVITSNPSVCLNYSEASTPLNASFTVNKTSLTQESTSVAASSVLSYGNSISNNTSNNNNNVFHLQNPHSLTGIENSKFSVQSHLEQLPLQSICTTTNVTYSTHITSSHTTNKIGGTSVIQSEQQQQQQQRPIETLSTFSNPLSMMYENINIKNAINNTYLQHPYHHNQPQQNHLNQAQRHQMSGALPPGLPGPPPPALPPSQQQQQQQLKTLLPPMQNTNLHLSNFPYSFNGNITIPSNNTTTNSSNNSNCNTLHMHNNSNNNTNTNSLTDRINATCDEFLPSECRSTSAVRSRKKRKPYTRYQTMVLENEFMGNAYITRQKRWEISCKLHLTERQVKVWFQNRRMKKKKLQSRNHHPTGNNTMTGSLSETGKDGVECMLEDGDDEDEDDEDDQVEDDADEDEEEDDDDDEGKEDFDELGTGNIFDRHHRLHQHHLHHHHQQQQQYNRILSNCNNHLDLNNSNNNNSLRGQLKEFTLLKKTDKNSDTTTIEEYEEDSLKNEKTRSEHDLHNLSPDMYLNTTSSYFMDTVNDYGGGNQALLTDMNYSNSNNNNKMCHRMPFDKLSHELFHPFYHSSIENNLMNSEFNLNPVNINMMNIDRDLLLDPLKESMRNQLTNPDYNRYINCCPGWSTGTSSSQNENEINLSSSTPTPTTTTTTLTPRTSSESLNYFTGLPPTSKWNNMQAEYPSPVCCVSANPFHSVSSLKSNSLNQYHPPHPNLDLRNHQYSHPQHFSTVKQSGINELPSRSRSPCEAEVLLSAPINEHNLGNSLLDKGELTVGNQSYLSRLQRSMLYPNSNYLSSSCATITTTTTGEYPSKSLNYNENNLNLLSQLNTTFLYDNDESTIDLTIPNINTSVSTGLSSTTTMNNTSNNNNSNFNLFPLNESDYYANHVDPSKQYKFDNDSSTLLQCSVLPTLTSSSTPLLESRFTSCWPTMNQKYLPPPSSALHLLNNNNNTSSNEANISVVDDLDQSSESFTSSLNNSELSLTKSMFHSLQNSTIHNRETDEASLPVPMNACNTFSRFTDITDCNNSKNF</sequence>
<evidence type="ECO:0000313" key="11">
    <source>
        <dbReference type="WBParaSite" id="TREG1_104770.1"/>
    </source>
</evidence>
<dbReference type="InterPro" id="IPR001356">
    <property type="entry name" value="HD"/>
</dbReference>
<dbReference type="GO" id="GO:0003677">
    <property type="term" value="F:DNA binding"/>
    <property type="evidence" value="ECO:0007669"/>
    <property type="project" value="UniProtKB-UniRule"/>
</dbReference>
<evidence type="ECO:0000256" key="6">
    <source>
        <dbReference type="PROSITE-ProRule" id="PRU00108"/>
    </source>
</evidence>
<name>A0AA85ILG3_TRIRE</name>
<reference evidence="11" key="2">
    <citation type="submission" date="2023-11" db="UniProtKB">
        <authorList>
            <consortium name="WormBaseParasite"/>
        </authorList>
    </citation>
    <scope>IDENTIFICATION</scope>
</reference>
<feature type="compositionally biased region" description="Acidic residues" evidence="8">
    <location>
        <begin position="797"/>
        <end position="836"/>
    </location>
</feature>
<evidence type="ECO:0000313" key="10">
    <source>
        <dbReference type="Proteomes" id="UP000050795"/>
    </source>
</evidence>
<dbReference type="SMART" id="SM00389">
    <property type="entry name" value="HOX"/>
    <property type="match status" value="1"/>
</dbReference>
<feature type="compositionally biased region" description="Pro residues" evidence="8">
    <location>
        <begin position="606"/>
        <end position="617"/>
    </location>
</feature>
<dbReference type="InterPro" id="IPR016024">
    <property type="entry name" value="ARM-type_fold"/>
</dbReference>
<evidence type="ECO:0000256" key="4">
    <source>
        <dbReference type="ARBA" id="ARBA00023155"/>
    </source>
</evidence>
<accession>A0AA85ILG3</accession>
<feature type="compositionally biased region" description="Polar residues" evidence="8">
    <location>
        <begin position="252"/>
        <end position="271"/>
    </location>
</feature>
<organism evidence="10 11">
    <name type="scientific">Trichobilharzia regenti</name>
    <name type="common">Nasal bird schistosome</name>
    <dbReference type="NCBI Taxonomy" id="157069"/>
    <lineage>
        <taxon>Eukaryota</taxon>
        <taxon>Metazoa</taxon>
        <taxon>Spiralia</taxon>
        <taxon>Lophotrochozoa</taxon>
        <taxon>Platyhelminthes</taxon>
        <taxon>Trematoda</taxon>
        <taxon>Digenea</taxon>
        <taxon>Strigeidida</taxon>
        <taxon>Schistosomatoidea</taxon>
        <taxon>Schistosomatidae</taxon>
        <taxon>Trichobilharzia</taxon>
    </lineage>
</organism>
<evidence type="ECO:0000259" key="9">
    <source>
        <dbReference type="PROSITE" id="PS50071"/>
    </source>
</evidence>
<evidence type="ECO:0000256" key="8">
    <source>
        <dbReference type="SAM" id="MobiDB-lite"/>
    </source>
</evidence>
<proteinExistence type="inferred from homology"/>
<evidence type="ECO:0000256" key="3">
    <source>
        <dbReference type="ARBA" id="ARBA00023125"/>
    </source>
</evidence>
<dbReference type="Pfam" id="PF00046">
    <property type="entry name" value="Homeodomain"/>
    <property type="match status" value="1"/>
</dbReference>
<keyword evidence="5 6" id="KW-0539">Nucleus</keyword>
<dbReference type="InterPro" id="IPR017970">
    <property type="entry name" value="Homeobox_CS"/>
</dbReference>
<feature type="region of interest" description="Disordered" evidence="8">
    <location>
        <begin position="293"/>
        <end position="318"/>
    </location>
</feature>
<feature type="region of interest" description="Disordered" evidence="8">
    <location>
        <begin position="581"/>
        <end position="626"/>
    </location>
</feature>
<evidence type="ECO:0000256" key="2">
    <source>
        <dbReference type="ARBA" id="ARBA00006317"/>
    </source>
</evidence>
<evidence type="ECO:0000256" key="1">
    <source>
        <dbReference type="ARBA" id="ARBA00004123"/>
    </source>
</evidence>
<feature type="compositionally biased region" description="Low complexity" evidence="8">
    <location>
        <begin position="302"/>
        <end position="317"/>
    </location>
</feature>
<keyword evidence="3 6" id="KW-0238">DNA-binding</keyword>
<protein>
    <recommendedName>
        <fullName evidence="9">Homeobox domain-containing protein</fullName>
    </recommendedName>
</protein>
<dbReference type="InterPro" id="IPR046333">
    <property type="entry name" value="HXA10/ABDB-like"/>
</dbReference>
<feature type="DNA-binding region" description="Homeobox" evidence="6">
    <location>
        <begin position="711"/>
        <end position="770"/>
    </location>
</feature>
<evidence type="ECO:0000256" key="7">
    <source>
        <dbReference type="RuleBase" id="RU000682"/>
    </source>
</evidence>
<feature type="compositionally biased region" description="Basic residues" evidence="8">
    <location>
        <begin position="763"/>
        <end position="775"/>
    </location>
</feature>
<feature type="region of interest" description="Disordered" evidence="8">
    <location>
        <begin position="763"/>
        <end position="839"/>
    </location>
</feature>
<dbReference type="SUPFAM" id="SSF46689">
    <property type="entry name" value="Homeodomain-like"/>
    <property type="match status" value="1"/>
</dbReference>
<dbReference type="GO" id="GO:0000981">
    <property type="term" value="F:DNA-binding transcription factor activity, RNA polymerase II-specific"/>
    <property type="evidence" value="ECO:0007669"/>
    <property type="project" value="InterPro"/>
</dbReference>
<dbReference type="InterPro" id="IPR009057">
    <property type="entry name" value="Homeodomain-like_sf"/>
</dbReference>
<comment type="similarity">
    <text evidence="2">Belongs to the Abd-B homeobox family.</text>
</comment>
<feature type="compositionally biased region" description="Low complexity" evidence="8">
    <location>
        <begin position="233"/>
        <end position="251"/>
    </location>
</feature>
<dbReference type="Proteomes" id="UP000050795">
    <property type="component" value="Unassembled WGS sequence"/>
</dbReference>
<keyword evidence="4 6" id="KW-0371">Homeobox</keyword>
<feature type="compositionally biased region" description="Low complexity" evidence="8">
    <location>
        <begin position="581"/>
        <end position="594"/>
    </location>
</feature>